<keyword evidence="7 15" id="KW-0732">Signal</keyword>
<feature type="disulfide bond" evidence="14">
    <location>
        <begin position="411"/>
        <end position="420"/>
    </location>
</feature>
<feature type="disulfide bond" evidence="14">
    <location>
        <begin position="500"/>
        <end position="510"/>
    </location>
</feature>
<feature type="disulfide bond" evidence="14">
    <location>
        <begin position="241"/>
        <end position="251"/>
    </location>
</feature>
<evidence type="ECO:0000313" key="18">
    <source>
        <dbReference type="Proteomes" id="UP001208570"/>
    </source>
</evidence>
<dbReference type="SUPFAM" id="SSF57184">
    <property type="entry name" value="Growth factor receptor domain"/>
    <property type="match status" value="4"/>
</dbReference>
<feature type="domain" description="EGF-like" evidence="16">
    <location>
        <begin position="570"/>
        <end position="605"/>
    </location>
</feature>
<dbReference type="GO" id="GO:0080090">
    <property type="term" value="P:regulation of primary metabolic process"/>
    <property type="evidence" value="ECO:0007669"/>
    <property type="project" value="UniProtKB-ARBA"/>
</dbReference>
<evidence type="ECO:0000259" key="16">
    <source>
        <dbReference type="PROSITE" id="PS50026"/>
    </source>
</evidence>
<dbReference type="GO" id="GO:0051241">
    <property type="term" value="P:negative regulation of multicellular organismal process"/>
    <property type="evidence" value="ECO:0007669"/>
    <property type="project" value="UniProtKB-ARBA"/>
</dbReference>
<dbReference type="InterPro" id="IPR018097">
    <property type="entry name" value="EGF_Ca-bd_CS"/>
</dbReference>
<dbReference type="GO" id="GO:0051049">
    <property type="term" value="P:regulation of transport"/>
    <property type="evidence" value="ECO:0007669"/>
    <property type="project" value="UniProtKB-ARBA"/>
</dbReference>
<dbReference type="GO" id="GO:0048871">
    <property type="term" value="P:multicellular organismal-level homeostasis"/>
    <property type="evidence" value="ECO:0007669"/>
    <property type="project" value="UniProtKB-ARBA"/>
</dbReference>
<feature type="domain" description="EGF-like" evidence="16">
    <location>
        <begin position="607"/>
        <end position="642"/>
    </location>
</feature>
<dbReference type="GO" id="GO:0005509">
    <property type="term" value="F:calcium ion binding"/>
    <property type="evidence" value="ECO:0007669"/>
    <property type="project" value="InterPro"/>
</dbReference>
<dbReference type="EMBL" id="JAODUP010000435">
    <property type="protein sequence ID" value="KAK2149830.1"/>
    <property type="molecule type" value="Genomic_DNA"/>
</dbReference>
<feature type="disulfide bond" evidence="14">
    <location>
        <begin position="164"/>
        <end position="174"/>
    </location>
</feature>
<dbReference type="GO" id="GO:0008593">
    <property type="term" value="P:regulation of Notch signaling pathway"/>
    <property type="evidence" value="ECO:0007669"/>
    <property type="project" value="UniProtKB-ARBA"/>
</dbReference>
<feature type="domain" description="EGF-like" evidence="16">
    <location>
        <begin position="349"/>
        <end position="384"/>
    </location>
</feature>
<gene>
    <name evidence="17" type="ORF">LSH36_435g02074</name>
</gene>
<evidence type="ECO:0000256" key="12">
    <source>
        <dbReference type="ARBA" id="ARBA00023157"/>
    </source>
</evidence>
<comment type="subcellular location">
    <subcellularLocation>
        <location evidence="1">Apical cell membrane</location>
        <topology evidence="1">Single-pass type I membrane protein</topology>
    </subcellularLocation>
</comment>
<comment type="caution">
    <text evidence="17">The sequence shown here is derived from an EMBL/GenBank/DDBJ whole genome shotgun (WGS) entry which is preliminary data.</text>
</comment>
<evidence type="ECO:0000256" key="7">
    <source>
        <dbReference type="ARBA" id="ARBA00022729"/>
    </source>
</evidence>
<dbReference type="PROSITE" id="PS00022">
    <property type="entry name" value="EGF_1"/>
    <property type="match status" value="14"/>
</dbReference>
<evidence type="ECO:0000256" key="5">
    <source>
        <dbReference type="ARBA" id="ARBA00022553"/>
    </source>
</evidence>
<feature type="disulfide bond" evidence="14">
    <location>
        <begin position="691"/>
        <end position="700"/>
    </location>
</feature>
<dbReference type="PANTHER" id="PTHR12916">
    <property type="entry name" value="CYTOCHROME C OXIDASE POLYPEPTIDE VIC-2"/>
    <property type="match status" value="1"/>
</dbReference>
<feature type="disulfide bond" evidence="14">
    <location>
        <begin position="537"/>
        <end position="547"/>
    </location>
</feature>
<proteinExistence type="predicted"/>
<keyword evidence="5" id="KW-0597">Phosphoprotein</keyword>
<feature type="domain" description="EGF-like" evidence="16">
    <location>
        <begin position="312"/>
        <end position="347"/>
    </location>
</feature>
<dbReference type="GO" id="GO:0009792">
    <property type="term" value="P:embryo development ending in birth or egg hatching"/>
    <property type="evidence" value="ECO:0007669"/>
    <property type="project" value="UniProtKB-ARBA"/>
</dbReference>
<dbReference type="PROSITE" id="PS50026">
    <property type="entry name" value="EGF_3"/>
    <property type="match status" value="14"/>
</dbReference>
<feature type="disulfide bond" evidence="14">
    <location>
        <begin position="224"/>
        <end position="233"/>
    </location>
</feature>
<dbReference type="SUPFAM" id="SSF57196">
    <property type="entry name" value="EGF/Laminin"/>
    <property type="match status" value="2"/>
</dbReference>
<feature type="disulfide bond" evidence="14">
    <location>
        <begin position="521"/>
        <end position="530"/>
    </location>
</feature>
<dbReference type="SMART" id="SM00181">
    <property type="entry name" value="EGF"/>
    <property type="match status" value="15"/>
</dbReference>
<feature type="disulfide bond" evidence="14">
    <location>
        <begin position="611"/>
        <end position="621"/>
    </location>
</feature>
<evidence type="ECO:0000256" key="1">
    <source>
        <dbReference type="ARBA" id="ARBA00004247"/>
    </source>
</evidence>
<dbReference type="SMART" id="SM00179">
    <property type="entry name" value="EGF_CA"/>
    <property type="match status" value="14"/>
</dbReference>
<feature type="disulfide bond" evidence="14">
    <location>
        <begin position="279"/>
        <end position="289"/>
    </location>
</feature>
<dbReference type="Gene3D" id="2.10.25.10">
    <property type="entry name" value="Laminin"/>
    <property type="match status" value="13"/>
</dbReference>
<keyword evidence="2" id="KW-0217">Developmental protein</keyword>
<name>A0AAD9MY75_9ANNE</name>
<dbReference type="InterPro" id="IPR009030">
    <property type="entry name" value="Growth_fac_rcpt_cys_sf"/>
</dbReference>
<dbReference type="FunFam" id="2.10.25.10:FF:000565">
    <property type="entry name" value="Predicted protein"/>
    <property type="match status" value="1"/>
</dbReference>
<dbReference type="PROSITE" id="PS00010">
    <property type="entry name" value="ASX_HYDROXYL"/>
    <property type="match status" value="7"/>
</dbReference>
<dbReference type="GO" id="GO:0003002">
    <property type="term" value="P:regionalization"/>
    <property type="evidence" value="ECO:0007669"/>
    <property type="project" value="UniProtKB-ARBA"/>
</dbReference>
<evidence type="ECO:0000256" key="11">
    <source>
        <dbReference type="ARBA" id="ARBA00023136"/>
    </source>
</evidence>
<evidence type="ECO:0000256" key="14">
    <source>
        <dbReference type="PROSITE-ProRule" id="PRU00076"/>
    </source>
</evidence>
<feature type="domain" description="EGF-like" evidence="16">
    <location>
        <begin position="237"/>
        <end position="273"/>
    </location>
</feature>
<dbReference type="InterPro" id="IPR000742">
    <property type="entry name" value="EGF"/>
</dbReference>
<sequence>MTISGSLFLVCLLRICHAMDLRQPLTELNELRFDHDIKIFGDTTSNLTEVLIMEAAIIASSDMTFLWLNYSNLIPHNNEVKITADSELTIASPDNGDTYDFLVAEDCVLLPNHTGYCHEGVCLCFQGFAGKLCTVPRTTTCHYVIENQPYICLDEAYPPWDNACSIEPCIHGDCLLETNGHYSCNCHLGYEGARCEQNIDECVGVTCHNHGICIDELNSYICHCYPGYAGHECDRLILDPCKPSPCANGECRMTESGSFWCLCQLGFTGDFCESNINDCASTPCLHGTCHDGVELYHCTCPPNYTGINCESLMDDCSAYPCLHGRCSDDGHSYYCECFSGYIGTNCETNIDDCYPSLCEHGHCEDLVAGYRCICQPGYTGRHCEVNINECQSSPCNNGLCQDMVNYFVCECDAGFTGIVCQTDIDECDSDPCMHGDCYDSVNRYSCSCYTGFAGVNCEYNRGPCSFCGKGECIRMGHNHHLCLCVPGYTGPHCDVKIVLCASDPCVHGTCEELIDGYLCRCDAGYAGVNCADDINECEELPCHFGACENRPGSFVCHCRPGFGGQLCEMQVNDCYSSPCNQGTCMPVFNGYTCSCPPGFTGKNCEMEKTNCDSAPCVMGRCMELENGYRCICDDGFTGEFCQLLVGDCSSSGCLNGYTGVLCEIQINYCESSPCSELGTCRPIVGGYICDCIDDVYGSNCEIEKRIADVDVAEEQYTVLLFTMKTAIQILEIEEKLRHVIATIVNNYCASIPVRCCSFMPFKSGVSSFTPLITSRHVSIARGYPRSVGNGQTGIGIIVRAPLEVFYGACNAYNDGAKMRPYRQVSGSTDYSQDNIRTELYTNSNKKIYLDRELLHLIIQENLDNINQEKDDRIIPLPYTMPMASHPLTAPLRPRPYTSASRPV</sequence>
<feature type="domain" description="EGF-like" evidence="16">
    <location>
        <begin position="533"/>
        <end position="568"/>
    </location>
</feature>
<keyword evidence="11" id="KW-0472">Membrane</keyword>
<keyword evidence="6" id="KW-0812">Transmembrane</keyword>
<dbReference type="GO" id="GO:0005112">
    <property type="term" value="F:Notch binding"/>
    <property type="evidence" value="ECO:0007669"/>
    <property type="project" value="TreeGrafter"/>
</dbReference>
<dbReference type="FunFam" id="2.10.25.10:FF:000279">
    <property type="entry name" value="Neurogenic locus notch 1"/>
    <property type="match status" value="2"/>
</dbReference>
<feature type="disulfide bond" evidence="14">
    <location>
        <begin position="263"/>
        <end position="272"/>
    </location>
</feature>
<evidence type="ECO:0000256" key="15">
    <source>
        <dbReference type="SAM" id="SignalP"/>
    </source>
</evidence>
<dbReference type="InterPro" id="IPR001881">
    <property type="entry name" value="EGF-like_Ca-bd_dom"/>
</dbReference>
<dbReference type="GO" id="GO:0060255">
    <property type="term" value="P:regulation of macromolecule metabolic process"/>
    <property type="evidence" value="ECO:0007669"/>
    <property type="project" value="UniProtKB-ARBA"/>
</dbReference>
<keyword evidence="3" id="KW-1003">Cell membrane</keyword>
<feature type="disulfide bond" evidence="14">
    <location>
        <begin position="374"/>
        <end position="383"/>
    </location>
</feature>
<feature type="disulfide bond" evidence="14">
    <location>
        <begin position="186"/>
        <end position="195"/>
    </location>
</feature>
<feature type="domain" description="EGF-like" evidence="16">
    <location>
        <begin position="423"/>
        <end position="458"/>
    </location>
</feature>
<dbReference type="GO" id="GO:0030182">
    <property type="term" value="P:neuron differentiation"/>
    <property type="evidence" value="ECO:0007669"/>
    <property type="project" value="UniProtKB-ARBA"/>
</dbReference>
<evidence type="ECO:0000256" key="4">
    <source>
        <dbReference type="ARBA" id="ARBA00022536"/>
    </source>
</evidence>
<feature type="domain" description="EGF-like" evidence="16">
    <location>
        <begin position="275"/>
        <end position="310"/>
    </location>
</feature>
<dbReference type="GO" id="GO:0051093">
    <property type="term" value="P:negative regulation of developmental process"/>
    <property type="evidence" value="ECO:0007669"/>
    <property type="project" value="UniProtKB-ARBA"/>
</dbReference>
<evidence type="ECO:0000256" key="8">
    <source>
        <dbReference type="ARBA" id="ARBA00022737"/>
    </source>
</evidence>
<evidence type="ECO:0000256" key="10">
    <source>
        <dbReference type="ARBA" id="ARBA00022989"/>
    </source>
</evidence>
<evidence type="ECO:0000256" key="9">
    <source>
        <dbReference type="ARBA" id="ARBA00022782"/>
    </source>
</evidence>
<keyword evidence="18" id="KW-1185">Reference proteome</keyword>
<keyword evidence="13" id="KW-0325">Glycoprotein</keyword>
<dbReference type="GO" id="GO:0016324">
    <property type="term" value="C:apical plasma membrane"/>
    <property type="evidence" value="ECO:0007669"/>
    <property type="project" value="UniProtKB-SubCell"/>
</dbReference>
<comment type="caution">
    <text evidence="14">Lacks conserved residue(s) required for the propagation of feature annotation.</text>
</comment>
<protein>
    <recommendedName>
        <fullName evidence="16">EGF-like domain-containing protein</fullName>
    </recommendedName>
</protein>
<feature type="disulfide bond" evidence="14">
    <location>
        <begin position="390"/>
        <end position="400"/>
    </location>
</feature>
<feature type="disulfide bond" evidence="14">
    <location>
        <begin position="316"/>
        <end position="326"/>
    </location>
</feature>
<dbReference type="CDD" id="cd00054">
    <property type="entry name" value="EGF_CA"/>
    <property type="match status" value="7"/>
</dbReference>
<feature type="domain" description="EGF-like" evidence="16">
    <location>
        <begin position="665"/>
        <end position="701"/>
    </location>
</feature>
<feature type="disulfide bond" evidence="14">
    <location>
        <begin position="558"/>
        <end position="567"/>
    </location>
</feature>
<keyword evidence="4 14" id="KW-0245">EGF-like domain</keyword>
<dbReference type="GO" id="GO:0060562">
    <property type="term" value="P:epithelial tube morphogenesis"/>
    <property type="evidence" value="ECO:0007669"/>
    <property type="project" value="UniProtKB-ARBA"/>
</dbReference>
<dbReference type="GO" id="GO:0005911">
    <property type="term" value="C:cell-cell junction"/>
    <property type="evidence" value="ECO:0007669"/>
    <property type="project" value="UniProtKB-ARBA"/>
</dbReference>
<dbReference type="FunFam" id="2.10.25.10:FF:000004">
    <property type="entry name" value="Neurogenic locus notch 1"/>
    <property type="match status" value="2"/>
</dbReference>
<organism evidence="17 18">
    <name type="scientific">Paralvinella palmiformis</name>
    <dbReference type="NCBI Taxonomy" id="53620"/>
    <lineage>
        <taxon>Eukaryota</taxon>
        <taxon>Metazoa</taxon>
        <taxon>Spiralia</taxon>
        <taxon>Lophotrochozoa</taxon>
        <taxon>Annelida</taxon>
        <taxon>Polychaeta</taxon>
        <taxon>Sedentaria</taxon>
        <taxon>Canalipalpata</taxon>
        <taxon>Terebellida</taxon>
        <taxon>Terebelliformia</taxon>
        <taxon>Alvinellidae</taxon>
        <taxon>Paralvinella</taxon>
    </lineage>
</organism>
<feature type="disulfide bond" evidence="14">
    <location>
        <begin position="632"/>
        <end position="641"/>
    </location>
</feature>
<dbReference type="PANTHER" id="PTHR12916:SF4">
    <property type="entry name" value="UNINFLATABLE, ISOFORM C"/>
    <property type="match status" value="1"/>
</dbReference>
<feature type="domain" description="EGF-like" evidence="16">
    <location>
        <begin position="160"/>
        <end position="196"/>
    </location>
</feature>
<feature type="chain" id="PRO_5041994972" description="EGF-like domain-containing protein" evidence="15">
    <location>
        <begin position="19"/>
        <end position="903"/>
    </location>
</feature>
<keyword evidence="12 14" id="KW-1015">Disulfide bond</keyword>
<feature type="domain" description="EGF-like" evidence="16">
    <location>
        <begin position="460"/>
        <end position="494"/>
    </location>
</feature>
<dbReference type="InterPro" id="IPR000152">
    <property type="entry name" value="EGF-type_Asp/Asn_hydroxyl_site"/>
</dbReference>
<dbReference type="GO" id="GO:0048638">
    <property type="term" value="P:regulation of developmental growth"/>
    <property type="evidence" value="ECO:0007669"/>
    <property type="project" value="UniProtKB-ARBA"/>
</dbReference>
<keyword evidence="9" id="KW-0221">Differentiation</keyword>
<dbReference type="Pfam" id="PF12661">
    <property type="entry name" value="hEGF"/>
    <property type="match status" value="4"/>
</dbReference>
<keyword evidence="10" id="KW-1133">Transmembrane helix</keyword>
<feature type="disulfide bond" evidence="14">
    <location>
        <begin position="300"/>
        <end position="309"/>
    </location>
</feature>
<evidence type="ECO:0000256" key="3">
    <source>
        <dbReference type="ARBA" id="ARBA00022475"/>
    </source>
</evidence>
<evidence type="ECO:0000256" key="6">
    <source>
        <dbReference type="ARBA" id="ARBA00022692"/>
    </source>
</evidence>
<dbReference type="GO" id="GO:0048598">
    <property type="term" value="P:embryonic morphogenesis"/>
    <property type="evidence" value="ECO:0007669"/>
    <property type="project" value="UniProtKB-ARBA"/>
</dbReference>
<feature type="signal peptide" evidence="15">
    <location>
        <begin position="1"/>
        <end position="18"/>
    </location>
</feature>
<dbReference type="GO" id="GO:0002064">
    <property type="term" value="P:epithelial cell development"/>
    <property type="evidence" value="ECO:0007669"/>
    <property type="project" value="UniProtKB-ARBA"/>
</dbReference>
<dbReference type="PROSITE" id="PS01187">
    <property type="entry name" value="EGF_CA"/>
    <property type="match status" value="4"/>
</dbReference>
<accession>A0AAD9MY75</accession>
<dbReference type="GO" id="GO:0048592">
    <property type="term" value="P:eye morphogenesis"/>
    <property type="evidence" value="ECO:0007669"/>
    <property type="project" value="UniProtKB-ARBA"/>
</dbReference>
<feature type="disulfide bond" evidence="14">
    <location>
        <begin position="595"/>
        <end position="604"/>
    </location>
</feature>
<reference evidence="17" key="1">
    <citation type="journal article" date="2023" name="Mol. Biol. Evol.">
        <title>Third-Generation Sequencing Reveals the Adaptive Role of the Epigenome in Three Deep-Sea Polychaetes.</title>
        <authorList>
            <person name="Perez M."/>
            <person name="Aroh O."/>
            <person name="Sun Y."/>
            <person name="Lan Y."/>
            <person name="Juniper S.K."/>
            <person name="Young C.R."/>
            <person name="Angers B."/>
            <person name="Qian P.Y."/>
        </authorList>
    </citation>
    <scope>NUCLEOTIDE SEQUENCE</scope>
    <source>
        <strain evidence="17">P08H-3</strain>
    </source>
</reference>
<feature type="domain" description="EGF-like" evidence="16">
    <location>
        <begin position="496"/>
        <end position="531"/>
    </location>
</feature>
<dbReference type="GO" id="GO:0061326">
    <property type="term" value="P:renal tubule development"/>
    <property type="evidence" value="ECO:0007669"/>
    <property type="project" value="UniProtKB-ARBA"/>
</dbReference>
<feature type="domain" description="EGF-like" evidence="16">
    <location>
        <begin position="198"/>
        <end position="234"/>
    </location>
</feature>
<evidence type="ECO:0000256" key="13">
    <source>
        <dbReference type="ARBA" id="ARBA00023180"/>
    </source>
</evidence>
<dbReference type="FunFam" id="2.10.25.10:FF:000472">
    <property type="entry name" value="Uncharacterized protein, isoform A"/>
    <property type="match status" value="2"/>
</dbReference>
<dbReference type="AlphaFoldDB" id="A0AAD9MY75"/>
<evidence type="ECO:0000313" key="17">
    <source>
        <dbReference type="EMBL" id="KAK2149830.1"/>
    </source>
</evidence>
<feature type="disulfide bond" evidence="14">
    <location>
        <begin position="337"/>
        <end position="346"/>
    </location>
</feature>
<dbReference type="InterPro" id="IPR013032">
    <property type="entry name" value="EGF-like_CS"/>
</dbReference>
<feature type="domain" description="EGF-like" evidence="16">
    <location>
        <begin position="386"/>
        <end position="421"/>
    </location>
</feature>
<dbReference type="Proteomes" id="UP001208570">
    <property type="component" value="Unassembled WGS sequence"/>
</dbReference>
<dbReference type="Pfam" id="PF00008">
    <property type="entry name" value="EGF"/>
    <property type="match status" value="5"/>
</dbReference>
<feature type="disulfide bond" evidence="14">
    <location>
        <begin position="574"/>
        <end position="584"/>
    </location>
</feature>
<dbReference type="GO" id="GO:0009967">
    <property type="term" value="P:positive regulation of signal transduction"/>
    <property type="evidence" value="ECO:0007669"/>
    <property type="project" value="UniProtKB-ARBA"/>
</dbReference>
<feature type="disulfide bond" evidence="14">
    <location>
        <begin position="427"/>
        <end position="437"/>
    </location>
</feature>
<feature type="disulfide bond" evidence="14">
    <location>
        <begin position="353"/>
        <end position="363"/>
    </location>
</feature>
<dbReference type="GO" id="GO:0007219">
    <property type="term" value="P:Notch signaling pathway"/>
    <property type="evidence" value="ECO:0007669"/>
    <property type="project" value="TreeGrafter"/>
</dbReference>
<evidence type="ECO:0000256" key="2">
    <source>
        <dbReference type="ARBA" id="ARBA00022473"/>
    </source>
</evidence>
<keyword evidence="8" id="KW-0677">Repeat</keyword>
<feature type="disulfide bond" evidence="14">
    <location>
        <begin position="484"/>
        <end position="493"/>
    </location>
</feature>
<feature type="disulfide bond" evidence="14">
    <location>
        <begin position="448"/>
        <end position="457"/>
    </location>
</feature>
<dbReference type="PRINTS" id="PR00010">
    <property type="entry name" value="EGFBLOOD"/>
</dbReference>
<dbReference type="PROSITE" id="PS01186">
    <property type="entry name" value="EGF_2"/>
    <property type="match status" value="12"/>
</dbReference>